<evidence type="ECO:0000256" key="1">
    <source>
        <dbReference type="SAM" id="SignalP"/>
    </source>
</evidence>
<organism evidence="2 3">
    <name type="scientific">Azoarcus taiwanensis</name>
    <dbReference type="NCBI Taxonomy" id="666964"/>
    <lineage>
        <taxon>Bacteria</taxon>
        <taxon>Pseudomonadati</taxon>
        <taxon>Pseudomonadota</taxon>
        <taxon>Betaproteobacteria</taxon>
        <taxon>Rhodocyclales</taxon>
        <taxon>Zoogloeaceae</taxon>
        <taxon>Azoarcus</taxon>
    </lineage>
</organism>
<comment type="caution">
    <text evidence="2">The sequence shown here is derived from an EMBL/GenBank/DDBJ whole genome shotgun (WGS) entry which is preliminary data.</text>
</comment>
<feature type="chain" id="PRO_5036938893" evidence="1">
    <location>
        <begin position="39"/>
        <end position="333"/>
    </location>
</feature>
<gene>
    <name evidence="2" type="ORF">GPA21_00360</name>
</gene>
<dbReference type="Pfam" id="PF16868">
    <property type="entry name" value="NMT1_3"/>
    <property type="match status" value="1"/>
</dbReference>
<dbReference type="PANTHER" id="PTHR42941">
    <property type="entry name" value="SLL1037 PROTEIN"/>
    <property type="match status" value="1"/>
</dbReference>
<feature type="signal peptide" evidence="1">
    <location>
        <begin position="1"/>
        <end position="38"/>
    </location>
</feature>
<evidence type="ECO:0000313" key="2">
    <source>
        <dbReference type="EMBL" id="NMG01425.1"/>
    </source>
</evidence>
<dbReference type="RefSeq" id="WP_168986219.1">
    <property type="nucleotide sequence ID" value="NZ_CAWPHM010000111.1"/>
</dbReference>
<proteinExistence type="predicted"/>
<keyword evidence="3" id="KW-1185">Reference proteome</keyword>
<name>A0A972FB94_9RHOO</name>
<dbReference type="Proteomes" id="UP000599523">
    <property type="component" value="Unassembled WGS sequence"/>
</dbReference>
<evidence type="ECO:0000313" key="3">
    <source>
        <dbReference type="Proteomes" id="UP000599523"/>
    </source>
</evidence>
<dbReference type="EMBL" id="WTVM01000001">
    <property type="protein sequence ID" value="NMG01425.1"/>
    <property type="molecule type" value="Genomic_DNA"/>
</dbReference>
<dbReference type="SUPFAM" id="SSF53850">
    <property type="entry name" value="Periplasmic binding protein-like II"/>
    <property type="match status" value="1"/>
</dbReference>
<dbReference type="InterPro" id="IPR011852">
    <property type="entry name" value="TRAP_TAXI"/>
</dbReference>
<reference evidence="2" key="1">
    <citation type="submission" date="2019-12" db="EMBL/GenBank/DDBJ databases">
        <title>Comparative genomics gives insights into the taxonomy of the Azoarcus-Aromatoleum group and reveals separate origins of nif in the plant-associated Azoarcus and non-plant-associated Aromatoleum sub-groups.</title>
        <authorList>
            <person name="Lafos M."/>
            <person name="Maluk M."/>
            <person name="Batista M."/>
            <person name="Junghare M."/>
            <person name="Carmona M."/>
            <person name="Faoro H."/>
            <person name="Cruz L.M."/>
            <person name="Battistoni F."/>
            <person name="De Souza E."/>
            <person name="Pedrosa F."/>
            <person name="Chen W.-M."/>
            <person name="Poole P.S."/>
            <person name="Dixon R.A."/>
            <person name="James E.K."/>
        </authorList>
    </citation>
    <scope>NUCLEOTIDE SEQUENCE</scope>
    <source>
        <strain evidence="2">NSC3</strain>
    </source>
</reference>
<protein>
    <submittedName>
        <fullName evidence="2">TAXI family TRAP transporter solute-binding subunit</fullName>
    </submittedName>
</protein>
<dbReference type="Gene3D" id="3.40.190.10">
    <property type="entry name" value="Periplasmic binding protein-like II"/>
    <property type="match status" value="2"/>
</dbReference>
<accession>A0A972FB94</accession>
<dbReference type="NCBIfam" id="TIGR02122">
    <property type="entry name" value="TRAP_TAXI"/>
    <property type="match status" value="1"/>
</dbReference>
<dbReference type="PANTHER" id="PTHR42941:SF1">
    <property type="entry name" value="SLL1037 PROTEIN"/>
    <property type="match status" value="1"/>
</dbReference>
<keyword evidence="1" id="KW-0732">Signal</keyword>
<sequence length="333" mass="34904">MPASSPSVLTENLQGRALRFMRALAVAAACIAASLAQAQIHRVPISGGADATTLQHIADGLSTLLSRALEGVQVPYTASAGSQENLRRLAGDQPGFAIVYAGDLFRAAAGGAPEAPAALAVTHLFGVTGHLLTLRDTPVDQVADLTGKTISIGPAGSATANAARHYFEAVNLWGRFDAVFLPASQGANALVEGRVDALWLFEEMPSVTVIQLAGEAPLRVLPLLDAAKLESLSNAHPYYTPTTIPEGMYVGVDNPVPSFQEAALWVASADVPADIVTDSLQTLYSEPGLSFMHTVSESARELNRDNGLRGVVTRLHPGAERFWHGAEAPAGEN</sequence>
<dbReference type="AlphaFoldDB" id="A0A972FB94"/>